<keyword evidence="10" id="KW-1185">Reference proteome</keyword>
<gene>
    <name evidence="5" type="primary">pdxH</name>
    <name evidence="9" type="ORF">B4N89_17405</name>
</gene>
<comment type="catalytic activity">
    <reaction evidence="5">
        <text>pyridoxine 5'-phosphate + O2 = pyridoxal 5'-phosphate + H2O2</text>
        <dbReference type="Rhea" id="RHEA:15149"/>
        <dbReference type="ChEBI" id="CHEBI:15379"/>
        <dbReference type="ChEBI" id="CHEBI:16240"/>
        <dbReference type="ChEBI" id="CHEBI:58589"/>
        <dbReference type="ChEBI" id="CHEBI:597326"/>
        <dbReference type="EC" id="1.4.3.5"/>
    </reaction>
</comment>
<evidence type="ECO:0000259" key="8">
    <source>
        <dbReference type="Pfam" id="PF10590"/>
    </source>
</evidence>
<feature type="binding site" evidence="5">
    <location>
        <begin position="200"/>
        <end position="201"/>
    </location>
    <ligand>
        <name>FMN</name>
        <dbReference type="ChEBI" id="CHEBI:58210"/>
    </ligand>
</feature>
<feature type="binding site" evidence="5">
    <location>
        <position position="191"/>
    </location>
    <ligand>
        <name>substrate</name>
    </ligand>
</feature>
<evidence type="ECO:0000259" key="7">
    <source>
        <dbReference type="Pfam" id="PF01243"/>
    </source>
</evidence>
<dbReference type="InterPro" id="IPR019740">
    <property type="entry name" value="Pyridox_Oxase_CS"/>
</dbReference>
<comment type="catalytic activity">
    <reaction evidence="5">
        <text>pyridoxamine 5'-phosphate + O2 + H2O = pyridoxal 5'-phosphate + H2O2 + NH4(+)</text>
        <dbReference type="Rhea" id="RHEA:15817"/>
        <dbReference type="ChEBI" id="CHEBI:15377"/>
        <dbReference type="ChEBI" id="CHEBI:15379"/>
        <dbReference type="ChEBI" id="CHEBI:16240"/>
        <dbReference type="ChEBI" id="CHEBI:28938"/>
        <dbReference type="ChEBI" id="CHEBI:58451"/>
        <dbReference type="ChEBI" id="CHEBI:597326"/>
        <dbReference type="EC" id="1.4.3.5"/>
    </reaction>
</comment>
<evidence type="ECO:0000256" key="5">
    <source>
        <dbReference type="HAMAP-Rule" id="MF_01629"/>
    </source>
</evidence>
<feature type="binding site" evidence="5">
    <location>
        <begin position="121"/>
        <end position="126"/>
    </location>
    <ligand>
        <name>FMN</name>
        <dbReference type="ChEBI" id="CHEBI:58210"/>
    </ligand>
</feature>
<dbReference type="GO" id="GO:0010181">
    <property type="term" value="F:FMN binding"/>
    <property type="evidence" value="ECO:0007669"/>
    <property type="project" value="UniProtKB-UniRule"/>
</dbReference>
<comment type="function">
    <text evidence="5">Catalyzes the oxidation of either pyridoxine 5'-phosphate (PNP) or pyridoxamine 5'-phosphate (PMP) into pyridoxal 5'-phosphate (PLP).</text>
</comment>
<evidence type="ECO:0000256" key="4">
    <source>
        <dbReference type="ARBA" id="ARBA00023002"/>
    </source>
</evidence>
<dbReference type="NCBIfam" id="TIGR00558">
    <property type="entry name" value="pdxH"/>
    <property type="match status" value="1"/>
</dbReference>
<dbReference type="SUPFAM" id="SSF50475">
    <property type="entry name" value="FMN-binding split barrel"/>
    <property type="match status" value="1"/>
</dbReference>
<dbReference type="Gene3D" id="2.30.110.10">
    <property type="entry name" value="Electron Transport, Fmn-binding Protein, Chain A"/>
    <property type="match status" value="1"/>
</dbReference>
<dbReference type="Proteomes" id="UP000190037">
    <property type="component" value="Unassembled WGS sequence"/>
</dbReference>
<dbReference type="PANTHER" id="PTHR10851:SF0">
    <property type="entry name" value="PYRIDOXINE-5'-PHOSPHATE OXIDASE"/>
    <property type="match status" value="1"/>
</dbReference>
<dbReference type="UniPathway" id="UPA01068">
    <property type="reaction ID" value="UER00304"/>
</dbReference>
<feature type="binding site" evidence="5">
    <location>
        <position position="126"/>
    </location>
    <ligand>
        <name>substrate</name>
    </ligand>
</feature>
<feature type="domain" description="Pyridoxamine 5'-phosphate oxidase N-terminal" evidence="7">
    <location>
        <begin position="94"/>
        <end position="217"/>
    </location>
</feature>
<dbReference type="AlphaFoldDB" id="A0A1T3P040"/>
<dbReference type="EC" id="1.4.3.5" evidence="5"/>
<dbReference type="InterPro" id="IPR000659">
    <property type="entry name" value="Pyridox_Oxase"/>
</dbReference>
<feature type="binding site" evidence="5">
    <location>
        <begin position="252"/>
        <end position="254"/>
    </location>
    <ligand>
        <name>substrate</name>
    </ligand>
</feature>
<feature type="domain" description="Pyridoxine 5'-phosphate oxidase dimerisation C-terminal" evidence="8">
    <location>
        <begin position="233"/>
        <end position="279"/>
    </location>
</feature>
<dbReference type="Pfam" id="PF01243">
    <property type="entry name" value="PNPOx_N"/>
    <property type="match status" value="1"/>
</dbReference>
<comment type="cofactor">
    <cofactor evidence="5">
        <name>FMN</name>
        <dbReference type="ChEBI" id="CHEBI:58210"/>
    </cofactor>
    <text evidence="5">Binds 1 FMN per subunit.</text>
</comment>
<feature type="binding site" evidence="5">
    <location>
        <position position="143"/>
    </location>
    <ligand>
        <name>FMN</name>
        <dbReference type="ChEBI" id="CHEBI:58210"/>
    </ligand>
</feature>
<comment type="subunit">
    <text evidence="5">Homodimer.</text>
</comment>
<feature type="binding site" evidence="5">
    <location>
        <position position="256"/>
    </location>
    <ligand>
        <name>FMN</name>
        <dbReference type="ChEBI" id="CHEBI:58210"/>
    </ligand>
</feature>
<keyword evidence="3 5" id="KW-0288">FMN</keyword>
<feature type="binding site" evidence="5">
    <location>
        <position position="142"/>
    </location>
    <ligand>
        <name>FMN</name>
        <dbReference type="ChEBI" id="CHEBI:58210"/>
    </ligand>
</feature>
<feature type="binding site" evidence="5">
    <location>
        <position position="187"/>
    </location>
    <ligand>
        <name>substrate</name>
    </ligand>
</feature>
<keyword evidence="5" id="KW-0664">Pyridoxine biosynthesis</keyword>
<feature type="region of interest" description="Disordered" evidence="6">
    <location>
        <begin position="22"/>
        <end position="42"/>
    </location>
</feature>
<dbReference type="PANTHER" id="PTHR10851">
    <property type="entry name" value="PYRIDOXINE-5-PHOSPHATE OXIDASE"/>
    <property type="match status" value="1"/>
</dbReference>
<feature type="binding site" evidence="5">
    <location>
        <begin position="136"/>
        <end position="137"/>
    </location>
    <ligand>
        <name>FMN</name>
        <dbReference type="ChEBI" id="CHEBI:58210"/>
    </ligand>
</feature>
<comment type="similarity">
    <text evidence="1 5">Belongs to the pyridoxamine 5'-phosphate oxidase family.</text>
</comment>
<dbReference type="HAMAP" id="MF_01629">
    <property type="entry name" value="PdxH"/>
    <property type="match status" value="1"/>
</dbReference>
<dbReference type="Pfam" id="PF10590">
    <property type="entry name" value="PNP_phzG_C"/>
    <property type="match status" value="1"/>
</dbReference>
<keyword evidence="2 5" id="KW-0285">Flavoprotein</keyword>
<dbReference type="NCBIfam" id="NF004231">
    <property type="entry name" value="PRK05679.1"/>
    <property type="match status" value="1"/>
</dbReference>
<comment type="pathway">
    <text evidence="5">Cofactor metabolism; pyridoxal 5'-phosphate salvage; pyridoxal 5'-phosphate from pyridoxamine 5'-phosphate: step 1/1.</text>
</comment>
<feature type="binding site" evidence="5">
    <location>
        <position position="165"/>
    </location>
    <ligand>
        <name>FMN</name>
        <dbReference type="ChEBI" id="CHEBI:58210"/>
    </ligand>
</feature>
<keyword evidence="4 5" id="KW-0560">Oxidoreductase</keyword>
<dbReference type="InterPro" id="IPR012349">
    <property type="entry name" value="Split_barrel_FMN-bd"/>
</dbReference>
<dbReference type="InterPro" id="IPR011576">
    <property type="entry name" value="Pyridox_Oxase_N"/>
</dbReference>
<dbReference type="InterPro" id="IPR019576">
    <property type="entry name" value="Pyridoxamine_oxidase_dimer_C"/>
</dbReference>
<comment type="caution">
    <text evidence="9">The sequence shown here is derived from an EMBL/GenBank/DDBJ whole genome shotgun (WGS) entry which is preliminary data.</text>
</comment>
<comment type="pathway">
    <text evidence="5">Cofactor metabolism; pyridoxal 5'-phosphate salvage; pyridoxal 5'-phosphate from pyridoxine 5'-phosphate: step 1/1.</text>
</comment>
<dbReference type="STRING" id="159449.B4N89_17405"/>
<dbReference type="GO" id="GO:0004733">
    <property type="term" value="F:pyridoxamine phosphate oxidase activity"/>
    <property type="evidence" value="ECO:0007669"/>
    <property type="project" value="UniProtKB-UniRule"/>
</dbReference>
<accession>A0A1T3P040</accession>
<name>A0A1T3P040_9ACTN</name>
<dbReference type="EMBL" id="MWQN01000001">
    <property type="protein sequence ID" value="OPC82477.1"/>
    <property type="molecule type" value="Genomic_DNA"/>
</dbReference>
<evidence type="ECO:0000313" key="9">
    <source>
        <dbReference type="EMBL" id="OPC82477.1"/>
    </source>
</evidence>
<evidence type="ECO:0000256" key="1">
    <source>
        <dbReference type="ARBA" id="ARBA00007301"/>
    </source>
</evidence>
<evidence type="ECO:0000256" key="3">
    <source>
        <dbReference type="ARBA" id="ARBA00022643"/>
    </source>
</evidence>
<dbReference type="PROSITE" id="PS01064">
    <property type="entry name" value="PYRIDOX_OXIDASE"/>
    <property type="match status" value="1"/>
</dbReference>
<feature type="binding site" evidence="5">
    <location>
        <position position="246"/>
    </location>
    <ligand>
        <name>FMN</name>
        <dbReference type="ChEBI" id="CHEBI:58210"/>
    </ligand>
</feature>
<evidence type="ECO:0000313" key="10">
    <source>
        <dbReference type="Proteomes" id="UP000190037"/>
    </source>
</evidence>
<evidence type="ECO:0000256" key="2">
    <source>
        <dbReference type="ARBA" id="ARBA00022630"/>
    </source>
</evidence>
<sequence length="279" mass="31003">MGRSKSVVQDISRYRDDLLRSTPGRVRWGTNPPGTGLPDVTRSGVVVPPVGPEWYSLSVEFTELAAMRRQYRGEGIDVGALPATPFPLFTTWLTEVAGAELPEPNAMVVATATPDGRPSTRTVLLKEFDERGFVFYTNYGSRKGVELGANPAVSLLFPWHALARQVIVTGSAERVSREATAEYFRSRPRGSRIGAWASEQSRPVAGREQLEKRYAEAEAGFADIEDIPVPEFWGGFRVVPETVEFWQGRENRMHDRLRYFREGGDGGGGASWRVERLSP</sequence>
<reference evidence="9 10" key="1">
    <citation type="submission" date="2017-03" db="EMBL/GenBank/DDBJ databases">
        <title>Draft genome sequence of Streptomyces scabrisporus NF3, endophyte isolated from Amphipterygium adstringens.</title>
        <authorList>
            <person name="Vazquez M."/>
            <person name="Ceapa C.D."/>
            <person name="Rodriguez Luna D."/>
            <person name="Sanchez Esquivel S."/>
        </authorList>
    </citation>
    <scope>NUCLEOTIDE SEQUENCE [LARGE SCALE GENOMIC DNA]</scope>
    <source>
        <strain evidence="9 10">NF3</strain>
    </source>
</reference>
<feature type="binding site" evidence="5">
    <location>
        <position position="183"/>
    </location>
    <ligand>
        <name>substrate</name>
    </ligand>
</feature>
<proteinExistence type="inferred from homology"/>
<protein>
    <recommendedName>
        <fullName evidence="5">Pyridoxine/pyridoxamine 5'-phosphate oxidase</fullName>
        <ecNumber evidence="5">1.4.3.5</ecNumber>
    </recommendedName>
    <alternativeName>
        <fullName evidence="5">PNP/PMP oxidase</fullName>
        <shortName evidence="5">PNPOx</shortName>
    </alternativeName>
    <alternativeName>
        <fullName evidence="5">Pyridoxal 5'-phosphate synthase</fullName>
    </alternativeName>
</protein>
<evidence type="ECO:0000256" key="6">
    <source>
        <dbReference type="SAM" id="MobiDB-lite"/>
    </source>
</evidence>
<dbReference type="GO" id="GO:0008615">
    <property type="term" value="P:pyridoxine biosynthetic process"/>
    <property type="evidence" value="ECO:0007669"/>
    <property type="project" value="UniProtKB-UniRule"/>
</dbReference>
<organism evidence="9 10">
    <name type="scientific">Embleya scabrispora</name>
    <dbReference type="NCBI Taxonomy" id="159449"/>
    <lineage>
        <taxon>Bacteria</taxon>
        <taxon>Bacillati</taxon>
        <taxon>Actinomycetota</taxon>
        <taxon>Actinomycetes</taxon>
        <taxon>Kitasatosporales</taxon>
        <taxon>Streptomycetaceae</taxon>
        <taxon>Embleya</taxon>
    </lineage>
</organism>